<feature type="active site" evidence="6">
    <location>
        <position position="69"/>
    </location>
</feature>
<evidence type="ECO:0000313" key="7">
    <source>
        <dbReference type="EMBL" id="MDM8158090.1"/>
    </source>
</evidence>
<reference evidence="7 8" key="3">
    <citation type="submission" date="2023-06" db="EMBL/GenBank/DDBJ databases">
        <authorList>
            <person name="Zeman M."/>
            <person name="Kubasova T."/>
            <person name="Jahodarova E."/>
            <person name="Nykrynova M."/>
            <person name="Rychlik I."/>
        </authorList>
    </citation>
    <scope>NUCLEOTIDE SEQUENCE [LARGE SCALE GENOMIC DNA]</scope>
    <source>
        <strain evidence="7 8">ET39</strain>
    </source>
</reference>
<dbReference type="PANTHER" id="PTHR46098:SF1">
    <property type="entry name" value="TRNA (CYTOSINE(38)-C(5))-METHYLTRANSFERASE"/>
    <property type="match status" value="1"/>
</dbReference>
<dbReference type="GO" id="GO:0008168">
    <property type="term" value="F:methyltransferase activity"/>
    <property type="evidence" value="ECO:0007669"/>
    <property type="project" value="UniProtKB-KW"/>
</dbReference>
<keyword evidence="2 6" id="KW-0489">Methyltransferase</keyword>
<evidence type="ECO:0000313" key="8">
    <source>
        <dbReference type="Proteomes" id="UP001529340"/>
    </source>
</evidence>
<keyword evidence="8" id="KW-1185">Reference proteome</keyword>
<dbReference type="EMBL" id="JAUDCG010000072">
    <property type="protein sequence ID" value="MDM8158090.1"/>
    <property type="molecule type" value="Genomic_DNA"/>
</dbReference>
<name>A0ABT7UEN0_9FIRM</name>
<dbReference type="InterPro" id="IPR029063">
    <property type="entry name" value="SAM-dependent_MTases_sf"/>
</dbReference>
<dbReference type="Pfam" id="PF00145">
    <property type="entry name" value="DNA_methylase"/>
    <property type="match status" value="1"/>
</dbReference>
<comment type="similarity">
    <text evidence="6">Belongs to the class I-like SAM-binding methyltransferase superfamily. C5-methyltransferase family.</text>
</comment>
<sequence>MHEFFAGSGLVVYGLRGMFALVWANDISEWKAAVYEADFECEQFILDDIKNVKGTGLPFTHLSWATFPCPDLSLAGSIGGIHAYRSGLVWKWLRMLDEMGDKPKILLLENMAVLLLANGGNNYRVLHMALVDREYRCGAILLNASHFVPQSGPRVFIIAVQKDCPIPEELVGSGTMLPA</sequence>
<dbReference type="PROSITE" id="PS51679">
    <property type="entry name" value="SAM_MT_C5"/>
    <property type="match status" value="1"/>
</dbReference>
<dbReference type="InterPro" id="IPR001525">
    <property type="entry name" value="C5_MeTfrase"/>
</dbReference>
<dbReference type="Gene3D" id="3.40.50.150">
    <property type="entry name" value="Vaccinia Virus protein VP39"/>
    <property type="match status" value="1"/>
</dbReference>
<dbReference type="EC" id="2.1.1.37" evidence="1"/>
<evidence type="ECO:0000256" key="3">
    <source>
        <dbReference type="ARBA" id="ARBA00022679"/>
    </source>
</evidence>
<organism evidence="7 8">
    <name type="scientific">Amedibacillus dolichus</name>
    <dbReference type="NCBI Taxonomy" id="31971"/>
    <lineage>
        <taxon>Bacteria</taxon>
        <taxon>Bacillati</taxon>
        <taxon>Bacillota</taxon>
        <taxon>Erysipelotrichia</taxon>
        <taxon>Erysipelotrichales</taxon>
        <taxon>Erysipelotrichaceae</taxon>
        <taxon>Amedibacillus</taxon>
    </lineage>
</organism>
<dbReference type="SUPFAM" id="SSF53335">
    <property type="entry name" value="S-adenosyl-L-methionine-dependent methyltransferases"/>
    <property type="match status" value="1"/>
</dbReference>
<evidence type="ECO:0000256" key="1">
    <source>
        <dbReference type="ARBA" id="ARBA00011975"/>
    </source>
</evidence>
<evidence type="ECO:0000256" key="4">
    <source>
        <dbReference type="ARBA" id="ARBA00022691"/>
    </source>
</evidence>
<evidence type="ECO:0000256" key="2">
    <source>
        <dbReference type="ARBA" id="ARBA00022603"/>
    </source>
</evidence>
<dbReference type="PANTHER" id="PTHR46098">
    <property type="entry name" value="TRNA (CYTOSINE(38)-C(5))-METHYLTRANSFERASE"/>
    <property type="match status" value="1"/>
</dbReference>
<accession>A0ABT7UEN0</accession>
<dbReference type="Proteomes" id="UP001529340">
    <property type="component" value="Unassembled WGS sequence"/>
</dbReference>
<reference evidence="7 8" key="1">
    <citation type="submission" date="2023-06" db="EMBL/GenBank/DDBJ databases">
        <title>Identification and characterization of horizontal gene transfer across gut microbiota members of farm animals based on homology search.</title>
        <authorList>
            <person name="Schwarzerova J."/>
            <person name="Nykrynova M."/>
            <person name="Jureckova K."/>
            <person name="Cejkova D."/>
            <person name="Rychlik I."/>
        </authorList>
    </citation>
    <scope>NUCLEOTIDE SEQUENCE [LARGE SCALE GENOMIC DNA]</scope>
    <source>
        <strain evidence="7 8">ET39</strain>
    </source>
</reference>
<dbReference type="InterPro" id="IPR050750">
    <property type="entry name" value="C5-MTase"/>
</dbReference>
<evidence type="ECO:0000256" key="6">
    <source>
        <dbReference type="PROSITE-ProRule" id="PRU01016"/>
    </source>
</evidence>
<evidence type="ECO:0000256" key="5">
    <source>
        <dbReference type="ARBA" id="ARBA00022747"/>
    </source>
</evidence>
<comment type="caution">
    <text evidence="7">The sequence shown here is derived from an EMBL/GenBank/DDBJ whole genome shotgun (WGS) entry which is preliminary data.</text>
</comment>
<keyword evidence="5" id="KW-0680">Restriction system</keyword>
<proteinExistence type="inferred from homology"/>
<gene>
    <name evidence="7" type="ORF">QUV96_10665</name>
</gene>
<reference evidence="8" key="2">
    <citation type="submission" date="2023-06" db="EMBL/GenBank/DDBJ databases">
        <title>Identification and characterization of horizontal gene transfer across gut microbiota members of farm animals based on homology search.</title>
        <authorList>
            <person name="Zeman M."/>
            <person name="Kubasova T."/>
            <person name="Jahodarova E."/>
            <person name="Nykrynova M."/>
            <person name="Rychlik I."/>
        </authorList>
    </citation>
    <scope>NUCLEOTIDE SEQUENCE [LARGE SCALE GENOMIC DNA]</scope>
    <source>
        <strain evidence="8">ET39</strain>
    </source>
</reference>
<keyword evidence="3 6" id="KW-0808">Transferase</keyword>
<protein>
    <recommendedName>
        <fullName evidence="1">DNA (cytosine-5-)-methyltransferase</fullName>
        <ecNumber evidence="1">2.1.1.37</ecNumber>
    </recommendedName>
</protein>
<keyword evidence="4 6" id="KW-0949">S-adenosyl-L-methionine</keyword>
<dbReference type="GO" id="GO:0032259">
    <property type="term" value="P:methylation"/>
    <property type="evidence" value="ECO:0007669"/>
    <property type="project" value="UniProtKB-KW"/>
</dbReference>